<evidence type="ECO:0000256" key="3">
    <source>
        <dbReference type="ARBA" id="ARBA00022833"/>
    </source>
</evidence>
<gene>
    <name evidence="5" type="ORF">OE747_23410</name>
</gene>
<dbReference type="PANTHER" id="PTHR30313">
    <property type="entry name" value="DNA PRIMASE"/>
    <property type="match status" value="1"/>
</dbReference>
<name>A0ABT3ARG3_9RHOB</name>
<dbReference type="Gene3D" id="3.40.1360.10">
    <property type="match status" value="1"/>
</dbReference>
<dbReference type="InterPro" id="IPR002694">
    <property type="entry name" value="Znf_CHC2"/>
</dbReference>
<dbReference type="EMBL" id="JAOWLB010000034">
    <property type="protein sequence ID" value="MCV2891278.1"/>
    <property type="molecule type" value="Genomic_DNA"/>
</dbReference>
<proteinExistence type="predicted"/>
<dbReference type="InterPro" id="IPR036977">
    <property type="entry name" value="DNA_primase_Znf_CHC2"/>
</dbReference>
<dbReference type="SUPFAM" id="SSF56731">
    <property type="entry name" value="DNA primase core"/>
    <property type="match status" value="1"/>
</dbReference>
<dbReference type="SUPFAM" id="SSF56349">
    <property type="entry name" value="DNA breaking-rejoining enzymes"/>
    <property type="match status" value="1"/>
</dbReference>
<evidence type="ECO:0000313" key="5">
    <source>
        <dbReference type="EMBL" id="MCV2891278.1"/>
    </source>
</evidence>
<dbReference type="SMART" id="SM00400">
    <property type="entry name" value="ZnF_CHCC"/>
    <property type="match status" value="1"/>
</dbReference>
<evidence type="ECO:0000256" key="2">
    <source>
        <dbReference type="ARBA" id="ARBA00022771"/>
    </source>
</evidence>
<keyword evidence="1" id="KW-0479">Metal-binding</keyword>
<dbReference type="Gene3D" id="3.90.580.10">
    <property type="entry name" value="Zinc finger, CHC2-type domain"/>
    <property type="match status" value="1"/>
</dbReference>
<keyword evidence="2" id="KW-0863">Zinc-finger</keyword>
<reference evidence="5 6" key="1">
    <citation type="submission" date="2022-10" db="EMBL/GenBank/DDBJ databases">
        <title>Ruegeria sp. nov., isolated from ocean surface sediments.</title>
        <authorList>
            <person name="He W."/>
            <person name="Xue H.-P."/>
            <person name="Zhang D.-F."/>
        </authorList>
    </citation>
    <scope>NUCLEOTIDE SEQUENCE [LARGE SCALE GENOMIC DNA]</scope>
    <source>
        <strain evidence="5 6">XHP0148</strain>
    </source>
</reference>
<feature type="domain" description="Zinc finger CHC2-type" evidence="4">
    <location>
        <begin position="46"/>
        <end position="99"/>
    </location>
</feature>
<evidence type="ECO:0000256" key="1">
    <source>
        <dbReference type="ARBA" id="ARBA00022723"/>
    </source>
</evidence>
<comment type="caution">
    <text evidence="5">The sequence shown here is derived from an EMBL/GenBank/DDBJ whole genome shotgun (WGS) entry which is preliminary data.</text>
</comment>
<evidence type="ECO:0000259" key="4">
    <source>
        <dbReference type="SMART" id="SM00400"/>
    </source>
</evidence>
<keyword evidence="6" id="KW-1185">Reference proteome</keyword>
<evidence type="ECO:0000313" key="6">
    <source>
        <dbReference type="Proteomes" id="UP001320899"/>
    </source>
</evidence>
<keyword evidence="3" id="KW-0862">Zinc</keyword>
<dbReference type="InterPro" id="IPR011010">
    <property type="entry name" value="DNA_brk_join_enz"/>
</dbReference>
<dbReference type="RefSeq" id="WP_263830880.1">
    <property type="nucleotide sequence ID" value="NZ_JAOWLB010000034.1"/>
</dbReference>
<protein>
    <submittedName>
        <fullName evidence="5">CHC2 zinc finger domain-containing protein</fullName>
    </submittedName>
</protein>
<dbReference type="Proteomes" id="UP001320899">
    <property type="component" value="Unassembled WGS sequence"/>
</dbReference>
<accession>A0ABT3ARG3</accession>
<organism evidence="5 6">
    <name type="scientific">Ruegeria aquimaris</name>
    <dbReference type="NCBI Taxonomy" id="2984333"/>
    <lineage>
        <taxon>Bacteria</taxon>
        <taxon>Pseudomonadati</taxon>
        <taxon>Pseudomonadota</taxon>
        <taxon>Alphaproteobacteria</taxon>
        <taxon>Rhodobacterales</taxon>
        <taxon>Roseobacteraceae</taxon>
        <taxon>Ruegeria</taxon>
    </lineage>
</organism>
<dbReference type="Pfam" id="PF01807">
    <property type="entry name" value="Zn_ribbon_DnaG"/>
    <property type="match status" value="1"/>
</dbReference>
<sequence length="444" mass="49407">MNKRTSDNVRLSPENLDEIRASVDWQALFTGLGLRKAEQKSKPGDWWAWSPFHDEKTPSFHMAAGGVWYDFSIGEGGGPIELVQRLEGGNCYEAGRAILERGWAHASVDLSAPVTRQRDTVRRGVTKAVTAVTEAEPPENDPIRQDLLKLCQFHDLLAERGVSEETCYRLGIGYLPQGRSPLKGRIVFQVRDARVTKHSEGVRESVILSHLGRSVDGLEPKYLFYQGFHKSAELYAQEQVWLDPEAAAQISATKAIILAEGPFDVAKAYEAGLRNVVGTFGASLSVTQARKLRAMAETFGAEAIGLELDDVVLDHEVPHVHVRKNTVRGLKTDHSERLLPLLGVSLDAAEELVASGGWGKRLGKNMYATSIINRAMRDSGIVTDKRQSLYSLRHWFQDQLTKRDVVDRAQAQLMGHKFQRPKYGYGKDLIELREIIAEFAIAAP</sequence>
<dbReference type="PANTHER" id="PTHR30313:SF2">
    <property type="entry name" value="DNA PRIMASE"/>
    <property type="match status" value="1"/>
</dbReference>
<dbReference type="InterPro" id="IPR050219">
    <property type="entry name" value="DnaG_primase"/>
</dbReference>
<dbReference type="SUPFAM" id="SSF57783">
    <property type="entry name" value="Zinc beta-ribbon"/>
    <property type="match status" value="1"/>
</dbReference>